<accession>A0ABW6IA77</accession>
<dbReference type="EMBL" id="JBHZOL010000014">
    <property type="protein sequence ID" value="MFE4105065.1"/>
    <property type="molecule type" value="Genomic_DNA"/>
</dbReference>
<evidence type="ECO:0000256" key="5">
    <source>
        <dbReference type="ARBA" id="ARBA00023136"/>
    </source>
</evidence>
<dbReference type="RefSeq" id="WP_377961014.1">
    <property type="nucleotide sequence ID" value="NZ_JBHZOL010000014.1"/>
</dbReference>
<evidence type="ECO:0000313" key="7">
    <source>
        <dbReference type="EMBL" id="MFE4105065.1"/>
    </source>
</evidence>
<dbReference type="PANTHER" id="PTHR30213:SF1">
    <property type="entry name" value="INNER MEMBRANE PROTEIN YHJD"/>
    <property type="match status" value="1"/>
</dbReference>
<dbReference type="Pfam" id="PF03631">
    <property type="entry name" value="Virul_fac_BrkB"/>
    <property type="match status" value="1"/>
</dbReference>
<feature type="transmembrane region" description="Helical" evidence="6">
    <location>
        <begin position="216"/>
        <end position="236"/>
    </location>
</feature>
<feature type="transmembrane region" description="Helical" evidence="6">
    <location>
        <begin position="140"/>
        <end position="173"/>
    </location>
</feature>
<evidence type="ECO:0000313" key="8">
    <source>
        <dbReference type="Proteomes" id="UP001600165"/>
    </source>
</evidence>
<reference evidence="7 8" key="1">
    <citation type="submission" date="2024-10" db="EMBL/GenBank/DDBJ databases">
        <authorList>
            <person name="Ratan Roy A."/>
            <person name="Morales Sandoval P.H."/>
            <person name="De Los Santos Villalobos S."/>
            <person name="Chakraborty S."/>
            <person name="Mukherjee J."/>
        </authorList>
    </citation>
    <scope>NUCLEOTIDE SEQUENCE [LARGE SCALE GENOMIC DNA]</scope>
    <source>
        <strain evidence="7 8">S1</strain>
    </source>
</reference>
<gene>
    <name evidence="7" type="ORF">ACFVKH_02165</name>
</gene>
<dbReference type="NCBIfam" id="TIGR00765">
    <property type="entry name" value="yihY_not_rbn"/>
    <property type="match status" value="1"/>
</dbReference>
<feature type="transmembrane region" description="Helical" evidence="6">
    <location>
        <begin position="29"/>
        <end position="52"/>
    </location>
</feature>
<evidence type="ECO:0000256" key="6">
    <source>
        <dbReference type="SAM" id="Phobius"/>
    </source>
</evidence>
<keyword evidence="8" id="KW-1185">Reference proteome</keyword>
<feature type="transmembrane region" description="Helical" evidence="6">
    <location>
        <begin position="179"/>
        <end position="204"/>
    </location>
</feature>
<comment type="caution">
    <text evidence="7">The sequence shown here is derived from an EMBL/GenBank/DDBJ whole genome shotgun (WGS) entry which is preliminary data.</text>
</comment>
<dbReference type="PIRSF" id="PIRSF035875">
    <property type="entry name" value="RNase_BN"/>
    <property type="match status" value="1"/>
</dbReference>
<keyword evidence="4 6" id="KW-1133">Transmembrane helix</keyword>
<evidence type="ECO:0000256" key="3">
    <source>
        <dbReference type="ARBA" id="ARBA00022692"/>
    </source>
</evidence>
<sequence length="292" mass="31564">MSFKRLWRLLKETFQEWQADDASRLAAALAYYTVFSLAPLLILVIAIAGMVFDASAAQTQIINQIQGLVGPEGASVIETALQNANSPASNSGLIATLISLGVLLFGASGVFVQLQASLNQVWNVKAKPTEGVMNLVRKRFLSFAMILVIGFLLLVSLVLSAALAGLSAVLNGWIGSLSWLWQIVNIVLSIGVVTLLFAMIFKYLPDVKVTWRDVTTGALITAVLFTLGKFLIGLYLGNSSFGSTYGAAGSVVILLAWIYYSAQILFFGAEFTQVYARRYGSQIVPDEHAVRT</sequence>
<comment type="subcellular location">
    <subcellularLocation>
        <location evidence="1">Cell membrane</location>
        <topology evidence="1">Multi-pass membrane protein</topology>
    </subcellularLocation>
</comment>
<protein>
    <submittedName>
        <fullName evidence="7">YihY/virulence factor BrkB family protein</fullName>
    </submittedName>
</protein>
<proteinExistence type="predicted"/>
<name>A0ABW6IA77_9CYAN</name>
<evidence type="ECO:0000256" key="4">
    <source>
        <dbReference type="ARBA" id="ARBA00022989"/>
    </source>
</evidence>
<organism evidence="7 8">
    <name type="scientific">Almyronema epifaneia S1</name>
    <dbReference type="NCBI Taxonomy" id="2991925"/>
    <lineage>
        <taxon>Bacteria</taxon>
        <taxon>Bacillati</taxon>
        <taxon>Cyanobacteriota</taxon>
        <taxon>Cyanophyceae</taxon>
        <taxon>Nodosilineales</taxon>
        <taxon>Nodosilineaceae</taxon>
        <taxon>Almyronema</taxon>
        <taxon>Almyronema epifaneia</taxon>
    </lineage>
</organism>
<keyword evidence="5 6" id="KW-0472">Membrane</keyword>
<feature type="transmembrane region" description="Helical" evidence="6">
    <location>
        <begin position="93"/>
        <end position="119"/>
    </location>
</feature>
<dbReference type="InterPro" id="IPR017039">
    <property type="entry name" value="Virul_fac_BrkB"/>
</dbReference>
<evidence type="ECO:0000256" key="2">
    <source>
        <dbReference type="ARBA" id="ARBA00022475"/>
    </source>
</evidence>
<dbReference type="PANTHER" id="PTHR30213">
    <property type="entry name" value="INNER MEMBRANE PROTEIN YHJD"/>
    <property type="match status" value="1"/>
</dbReference>
<keyword evidence="3 6" id="KW-0812">Transmembrane</keyword>
<dbReference type="Proteomes" id="UP001600165">
    <property type="component" value="Unassembled WGS sequence"/>
</dbReference>
<evidence type="ECO:0000256" key="1">
    <source>
        <dbReference type="ARBA" id="ARBA00004651"/>
    </source>
</evidence>
<feature type="transmembrane region" description="Helical" evidence="6">
    <location>
        <begin position="248"/>
        <end position="269"/>
    </location>
</feature>
<keyword evidence="2" id="KW-1003">Cell membrane</keyword>